<proteinExistence type="predicted"/>
<keyword evidence="2" id="KW-1185">Reference proteome</keyword>
<gene>
    <name evidence="1" type="ORF">NM208_g14703</name>
</gene>
<organism evidence="1 2">
    <name type="scientific">Fusarium decemcellulare</name>
    <dbReference type="NCBI Taxonomy" id="57161"/>
    <lineage>
        <taxon>Eukaryota</taxon>
        <taxon>Fungi</taxon>
        <taxon>Dikarya</taxon>
        <taxon>Ascomycota</taxon>
        <taxon>Pezizomycotina</taxon>
        <taxon>Sordariomycetes</taxon>
        <taxon>Hypocreomycetidae</taxon>
        <taxon>Hypocreales</taxon>
        <taxon>Nectriaceae</taxon>
        <taxon>Fusarium</taxon>
        <taxon>Fusarium decemcellulare species complex</taxon>
    </lineage>
</organism>
<dbReference type="EMBL" id="JANRMS010003569">
    <property type="protein sequence ID" value="KAJ3517454.1"/>
    <property type="molecule type" value="Genomic_DNA"/>
</dbReference>
<protein>
    <submittedName>
        <fullName evidence="1">Uncharacterized protein</fullName>
    </submittedName>
</protein>
<sequence>MDCSDTQTQHGLLGMATSAFLFVACCSWAEKDASQCKRSTYKYSVAHDRYPNSLFELDSRQAWRTFCLWQHVQGIIISIMAIAYIWLLAQTSAACSREACTHGFNFALGLAILLQRDPPPPYEP</sequence>
<dbReference type="Proteomes" id="UP001148629">
    <property type="component" value="Unassembled WGS sequence"/>
</dbReference>
<reference evidence="1" key="1">
    <citation type="submission" date="2022-08" db="EMBL/GenBank/DDBJ databases">
        <title>Genome Sequence of Fusarium decemcellulare.</title>
        <authorList>
            <person name="Buettner E."/>
        </authorList>
    </citation>
    <scope>NUCLEOTIDE SEQUENCE</scope>
    <source>
        <strain evidence="1">Babe19</strain>
    </source>
</reference>
<comment type="caution">
    <text evidence="1">The sequence shown here is derived from an EMBL/GenBank/DDBJ whole genome shotgun (WGS) entry which is preliminary data.</text>
</comment>
<name>A0ACC1RF65_9HYPO</name>
<evidence type="ECO:0000313" key="2">
    <source>
        <dbReference type="Proteomes" id="UP001148629"/>
    </source>
</evidence>
<accession>A0ACC1RF65</accession>
<evidence type="ECO:0000313" key="1">
    <source>
        <dbReference type="EMBL" id="KAJ3517454.1"/>
    </source>
</evidence>